<dbReference type="SUPFAM" id="SSF55785">
    <property type="entry name" value="PYP-like sensor domain (PAS domain)"/>
    <property type="match status" value="1"/>
</dbReference>
<keyword evidence="4" id="KW-0807">Transducer</keyword>
<dbReference type="InterPro" id="IPR000014">
    <property type="entry name" value="PAS"/>
</dbReference>
<dbReference type="EMBL" id="FMWG01000007">
    <property type="protein sequence ID" value="SCZ68129.1"/>
    <property type="molecule type" value="Genomic_DNA"/>
</dbReference>
<evidence type="ECO:0000259" key="6">
    <source>
        <dbReference type="PROSITE" id="PS50111"/>
    </source>
</evidence>
<dbReference type="PANTHER" id="PTHR43531:SF11">
    <property type="entry name" value="METHYL-ACCEPTING CHEMOTAXIS PROTEIN 3"/>
    <property type="match status" value="1"/>
</dbReference>
<dbReference type="Pfam" id="PF00015">
    <property type="entry name" value="MCPsignal"/>
    <property type="match status" value="1"/>
</dbReference>
<dbReference type="Gene3D" id="1.10.287.950">
    <property type="entry name" value="Methyl-accepting chemotaxis protein"/>
    <property type="match status" value="1"/>
</dbReference>
<evidence type="ECO:0000256" key="2">
    <source>
        <dbReference type="ARBA" id="ARBA00022500"/>
    </source>
</evidence>
<comment type="similarity">
    <text evidence="3">Belongs to the methyl-accepting chemotaxis (MCP) protein family.</text>
</comment>
<organism evidence="10 11">
    <name type="scientific">Epibacterium ulvae</name>
    <dbReference type="NCBI Taxonomy" id="1156985"/>
    <lineage>
        <taxon>Bacteria</taxon>
        <taxon>Pseudomonadati</taxon>
        <taxon>Pseudomonadota</taxon>
        <taxon>Alphaproteobacteria</taxon>
        <taxon>Rhodobacterales</taxon>
        <taxon>Roseobacteraceae</taxon>
        <taxon>Epibacterium</taxon>
    </lineage>
</organism>
<keyword evidence="2" id="KW-0145">Chemotaxis</keyword>
<dbReference type="Pfam" id="PF08447">
    <property type="entry name" value="PAS_3"/>
    <property type="match status" value="1"/>
</dbReference>
<gene>
    <name evidence="10" type="ORF">SAMN04488118_107184</name>
</gene>
<evidence type="ECO:0000259" key="8">
    <source>
        <dbReference type="PROSITE" id="PS50113"/>
    </source>
</evidence>
<dbReference type="CDD" id="cd00130">
    <property type="entry name" value="PAS"/>
    <property type="match status" value="1"/>
</dbReference>
<feature type="domain" description="PAC" evidence="8">
    <location>
        <begin position="88"/>
        <end position="142"/>
    </location>
</feature>
<evidence type="ECO:0000313" key="10">
    <source>
        <dbReference type="EMBL" id="SCZ68129.1"/>
    </source>
</evidence>
<name>A0A1G5R481_9RHOB</name>
<dbReference type="CDD" id="cd11386">
    <property type="entry name" value="MCP_signal"/>
    <property type="match status" value="1"/>
</dbReference>
<feature type="domain" description="PAS" evidence="7">
    <location>
        <begin position="35"/>
        <end position="61"/>
    </location>
</feature>
<evidence type="ECO:0000256" key="1">
    <source>
        <dbReference type="ARBA" id="ARBA00004370"/>
    </source>
</evidence>
<feature type="domain" description="Methyl-accepting transducer" evidence="6">
    <location>
        <begin position="188"/>
        <end position="417"/>
    </location>
</feature>
<dbReference type="InterPro" id="IPR035965">
    <property type="entry name" value="PAS-like_dom_sf"/>
</dbReference>
<dbReference type="InterPro" id="IPR004089">
    <property type="entry name" value="MCPsignal_dom"/>
</dbReference>
<feature type="domain" description="HAMP" evidence="9">
    <location>
        <begin position="137"/>
        <end position="183"/>
    </location>
</feature>
<accession>A0A1G5R481</accession>
<dbReference type="SUPFAM" id="SSF58104">
    <property type="entry name" value="Methyl-accepting chemotaxis protein (MCP) signaling domain"/>
    <property type="match status" value="1"/>
</dbReference>
<dbReference type="NCBIfam" id="TIGR00229">
    <property type="entry name" value="sensory_box"/>
    <property type="match status" value="1"/>
</dbReference>
<evidence type="ECO:0000259" key="9">
    <source>
        <dbReference type="PROSITE" id="PS50885"/>
    </source>
</evidence>
<comment type="subcellular location">
    <subcellularLocation>
        <location evidence="1">Membrane</location>
    </subcellularLocation>
</comment>
<dbReference type="InterPro" id="IPR000700">
    <property type="entry name" value="PAS-assoc_C"/>
</dbReference>
<dbReference type="InterPro" id="IPR001610">
    <property type="entry name" value="PAC"/>
</dbReference>
<evidence type="ECO:0000259" key="7">
    <source>
        <dbReference type="PROSITE" id="PS50112"/>
    </source>
</evidence>
<evidence type="ECO:0000313" key="11">
    <source>
        <dbReference type="Proteomes" id="UP000198767"/>
    </source>
</evidence>
<dbReference type="AlphaFoldDB" id="A0A1G5R481"/>
<dbReference type="RefSeq" id="WP_090219497.1">
    <property type="nucleotide sequence ID" value="NZ_CANLDO010000005.1"/>
</dbReference>
<reference evidence="10 11" key="1">
    <citation type="submission" date="2016-10" db="EMBL/GenBank/DDBJ databases">
        <authorList>
            <person name="de Groot N.N."/>
        </authorList>
    </citation>
    <scope>NUCLEOTIDE SEQUENCE [LARGE SCALE GENOMIC DNA]</scope>
    <source>
        <strain evidence="10 11">U95</strain>
    </source>
</reference>
<feature type="region of interest" description="Disordered" evidence="5">
    <location>
        <begin position="451"/>
        <end position="474"/>
    </location>
</feature>
<dbReference type="GO" id="GO:0006935">
    <property type="term" value="P:chemotaxis"/>
    <property type="evidence" value="ECO:0007669"/>
    <property type="project" value="UniProtKB-KW"/>
</dbReference>
<dbReference type="InterPro" id="IPR004090">
    <property type="entry name" value="Chemotax_Me-accpt_rcpt"/>
</dbReference>
<evidence type="ECO:0000256" key="3">
    <source>
        <dbReference type="ARBA" id="ARBA00029447"/>
    </source>
</evidence>
<evidence type="ECO:0000256" key="5">
    <source>
        <dbReference type="SAM" id="MobiDB-lite"/>
    </source>
</evidence>
<sequence>MFFRSRKTAKEGSAESVDVSLLVMLDRTQATIQFEPDGTILSANENFLTALGYTLDEIVGKHHSMFVSQEISQSEEYRTFWRDLAGGKDMSDQFPRVAKDGRTIWIQATYAPIFDDAGNVTRVAKIASDITKRRESLATIAEGLEALSEGNLSHRVELSDFRDVAYLGQAFNSSVEKLGQTMGTVSEVAGAVQRTAGEIGQSSGDLAQRTESQAATLEETAAAIEELTATVRSSAEGARQVEDIVRTEQQKASESGEIVTQAINAMSEIEQSSDKIANIISVIDDIAFQTNLLALNAGVEAARAGEAGRGFAVVASEVRALAQRSSDAAGEIKKLISDSNRQVSNGVDLVGQAGQALHQIIESVSAISSHVGSIATGAEEQATTLNEVNSGMTELDRVTQQNAAMVQESTSAAQTLNNDAQRLGQEVSVFSGQASRPATPYVNEVPERIAVNDPQPPAPTAHGSLDSAVGWDDF</sequence>
<dbReference type="PRINTS" id="PR00260">
    <property type="entry name" value="CHEMTRNSDUCR"/>
</dbReference>
<dbReference type="InterPro" id="IPR013655">
    <property type="entry name" value="PAS_fold_3"/>
</dbReference>
<proteinExistence type="inferred from homology"/>
<dbReference type="STRING" id="1156985.SAMN04488118_107184"/>
<dbReference type="PANTHER" id="PTHR43531">
    <property type="entry name" value="PROTEIN ICFG"/>
    <property type="match status" value="1"/>
</dbReference>
<dbReference type="SMART" id="SM00086">
    <property type="entry name" value="PAC"/>
    <property type="match status" value="1"/>
</dbReference>
<dbReference type="PROSITE" id="PS50113">
    <property type="entry name" value="PAC"/>
    <property type="match status" value="1"/>
</dbReference>
<dbReference type="PROSITE" id="PS50112">
    <property type="entry name" value="PAS"/>
    <property type="match status" value="1"/>
</dbReference>
<dbReference type="PROSITE" id="PS50111">
    <property type="entry name" value="CHEMOTAXIS_TRANSDUC_2"/>
    <property type="match status" value="1"/>
</dbReference>
<dbReference type="InterPro" id="IPR003660">
    <property type="entry name" value="HAMP_dom"/>
</dbReference>
<dbReference type="SMART" id="SM00283">
    <property type="entry name" value="MA"/>
    <property type="match status" value="1"/>
</dbReference>
<dbReference type="GO" id="GO:0016020">
    <property type="term" value="C:membrane"/>
    <property type="evidence" value="ECO:0007669"/>
    <property type="project" value="UniProtKB-SubCell"/>
</dbReference>
<protein>
    <submittedName>
        <fullName evidence="10">Methyl-accepting chemotaxis sensory transducer with Pas/Pac sensor</fullName>
    </submittedName>
</protein>
<dbReference type="Proteomes" id="UP000198767">
    <property type="component" value="Unassembled WGS sequence"/>
</dbReference>
<dbReference type="InterPro" id="IPR051310">
    <property type="entry name" value="MCP_chemotaxis"/>
</dbReference>
<keyword evidence="11" id="KW-1185">Reference proteome</keyword>
<dbReference type="FunFam" id="1.10.287.950:FF:000001">
    <property type="entry name" value="Methyl-accepting chemotaxis sensory transducer"/>
    <property type="match status" value="1"/>
</dbReference>
<dbReference type="PROSITE" id="PS50885">
    <property type="entry name" value="HAMP"/>
    <property type="match status" value="1"/>
</dbReference>
<dbReference type="CDD" id="cd06225">
    <property type="entry name" value="HAMP"/>
    <property type="match status" value="1"/>
</dbReference>
<dbReference type="GO" id="GO:0004888">
    <property type="term" value="F:transmembrane signaling receptor activity"/>
    <property type="evidence" value="ECO:0007669"/>
    <property type="project" value="InterPro"/>
</dbReference>
<dbReference type="OrthoDB" id="9765776at2"/>
<dbReference type="Gene3D" id="3.30.450.20">
    <property type="entry name" value="PAS domain"/>
    <property type="match status" value="1"/>
</dbReference>
<dbReference type="GO" id="GO:0007165">
    <property type="term" value="P:signal transduction"/>
    <property type="evidence" value="ECO:0007669"/>
    <property type="project" value="UniProtKB-KW"/>
</dbReference>
<evidence type="ECO:0000256" key="4">
    <source>
        <dbReference type="PROSITE-ProRule" id="PRU00284"/>
    </source>
</evidence>